<protein>
    <submittedName>
        <fullName evidence="2">Uncharacterized protein</fullName>
    </submittedName>
</protein>
<keyword evidence="1" id="KW-0812">Transmembrane</keyword>
<dbReference type="Pfam" id="PF25927">
    <property type="entry name" value="DUF7972"/>
    <property type="match status" value="1"/>
</dbReference>
<gene>
    <name evidence="2" type="ORF">GCM10025751_46050</name>
</gene>
<proteinExistence type="predicted"/>
<dbReference type="Proteomes" id="UP001501729">
    <property type="component" value="Unassembled WGS sequence"/>
</dbReference>
<comment type="caution">
    <text evidence="2">The sequence shown here is derived from an EMBL/GenBank/DDBJ whole genome shotgun (WGS) entry which is preliminary data.</text>
</comment>
<evidence type="ECO:0000313" key="3">
    <source>
        <dbReference type="Proteomes" id="UP001501729"/>
    </source>
</evidence>
<dbReference type="AlphaFoldDB" id="A0AAV3UNR1"/>
<dbReference type="InterPro" id="IPR058278">
    <property type="entry name" value="DUF7972"/>
</dbReference>
<dbReference type="EMBL" id="BAABKX010000019">
    <property type="protein sequence ID" value="GAA5060674.1"/>
    <property type="molecule type" value="Genomic_DNA"/>
</dbReference>
<accession>A0AAV3UNR1</accession>
<evidence type="ECO:0000313" key="2">
    <source>
        <dbReference type="EMBL" id="GAA5060674.1"/>
    </source>
</evidence>
<keyword evidence="3" id="KW-1185">Reference proteome</keyword>
<name>A0AAV3UNR1_9EURY</name>
<evidence type="ECO:0000256" key="1">
    <source>
        <dbReference type="SAM" id="Phobius"/>
    </source>
</evidence>
<reference evidence="2 3" key="1">
    <citation type="journal article" date="2019" name="Int. J. Syst. Evol. Microbiol.">
        <title>The Global Catalogue of Microorganisms (GCM) 10K type strain sequencing project: providing services to taxonomists for standard genome sequencing and annotation.</title>
        <authorList>
            <consortium name="The Broad Institute Genomics Platform"/>
            <consortium name="The Broad Institute Genome Sequencing Center for Infectious Disease"/>
            <person name="Wu L."/>
            <person name="Ma J."/>
        </authorList>
    </citation>
    <scope>NUCLEOTIDE SEQUENCE [LARGE SCALE GENOMIC DNA]</scope>
    <source>
        <strain evidence="2 3">JCM 17504</strain>
    </source>
</reference>
<sequence>MLMIIYFDARALPGATVGISNDVLVVSLATTIAVVPFVILLAYIIRIATVAKRTLSIGPFILRETKRSDDLN</sequence>
<keyword evidence="1" id="KW-0472">Membrane</keyword>
<feature type="transmembrane region" description="Helical" evidence="1">
    <location>
        <begin position="23"/>
        <end position="45"/>
    </location>
</feature>
<organism evidence="2 3">
    <name type="scientific">Haladaptatus pallidirubidus</name>
    <dbReference type="NCBI Taxonomy" id="1008152"/>
    <lineage>
        <taxon>Archaea</taxon>
        <taxon>Methanobacteriati</taxon>
        <taxon>Methanobacteriota</taxon>
        <taxon>Stenosarchaea group</taxon>
        <taxon>Halobacteria</taxon>
        <taxon>Halobacteriales</taxon>
        <taxon>Haladaptataceae</taxon>
        <taxon>Haladaptatus</taxon>
    </lineage>
</organism>
<keyword evidence="1" id="KW-1133">Transmembrane helix</keyword>